<keyword evidence="5 9" id="KW-0547">Nucleotide-binding</keyword>
<feature type="compositionally biased region" description="Acidic residues" evidence="11">
    <location>
        <begin position="4776"/>
        <end position="4795"/>
    </location>
</feature>
<evidence type="ECO:0000313" key="14">
    <source>
        <dbReference type="RefSeq" id="XP_032829499.1"/>
    </source>
</evidence>
<evidence type="ECO:0000256" key="1">
    <source>
        <dbReference type="ARBA" id="ARBA00004604"/>
    </source>
</evidence>
<dbReference type="InterPro" id="IPR036465">
    <property type="entry name" value="vWFA_dom_sf"/>
</dbReference>
<feature type="compositionally biased region" description="Acidic residues" evidence="11">
    <location>
        <begin position="5016"/>
        <end position="5032"/>
    </location>
</feature>
<dbReference type="InterPro" id="IPR002035">
    <property type="entry name" value="VWF_A"/>
</dbReference>
<feature type="compositionally biased region" description="Basic and acidic residues" evidence="11">
    <location>
        <begin position="4910"/>
        <end position="4922"/>
    </location>
</feature>
<dbReference type="PROSITE" id="PS50234">
    <property type="entry name" value="VWFA"/>
    <property type="match status" value="1"/>
</dbReference>
<dbReference type="SMART" id="SM00382">
    <property type="entry name" value="AAA"/>
    <property type="match status" value="6"/>
</dbReference>
<dbReference type="Pfam" id="PF17867">
    <property type="entry name" value="AAA_lid_7"/>
    <property type="match status" value="3"/>
</dbReference>
<feature type="compositionally biased region" description="Acidic residues" evidence="11">
    <location>
        <begin position="5040"/>
        <end position="5054"/>
    </location>
</feature>
<dbReference type="GO" id="GO:0005524">
    <property type="term" value="F:ATP binding"/>
    <property type="evidence" value="ECO:0007669"/>
    <property type="project" value="UniProtKB-KW"/>
</dbReference>
<dbReference type="PANTHER" id="PTHR48103:SF2">
    <property type="entry name" value="MIDASIN"/>
    <property type="match status" value="1"/>
</dbReference>
<evidence type="ECO:0000256" key="3">
    <source>
        <dbReference type="ARBA" id="ARBA00007188"/>
    </source>
</evidence>
<evidence type="ECO:0000256" key="11">
    <source>
        <dbReference type="SAM" id="MobiDB-lite"/>
    </source>
</evidence>
<evidence type="ECO:0000313" key="13">
    <source>
        <dbReference type="Proteomes" id="UP001318040"/>
    </source>
</evidence>
<feature type="compositionally biased region" description="Basic and acidic residues" evidence="11">
    <location>
        <begin position="4577"/>
        <end position="4590"/>
    </location>
</feature>
<gene>
    <name evidence="14" type="primary">MDN1</name>
</gene>
<evidence type="ECO:0000256" key="10">
    <source>
        <dbReference type="SAM" id="Coils"/>
    </source>
</evidence>
<feature type="compositionally biased region" description="Acidic residues" evidence="11">
    <location>
        <begin position="5108"/>
        <end position="5117"/>
    </location>
</feature>
<evidence type="ECO:0000256" key="7">
    <source>
        <dbReference type="ARBA" id="ARBA00023186"/>
    </source>
</evidence>
<feature type="compositionally biased region" description="Basic and acidic residues" evidence="11">
    <location>
        <begin position="5075"/>
        <end position="5093"/>
    </location>
</feature>
<dbReference type="CDD" id="cd01460">
    <property type="entry name" value="vWA_midasin"/>
    <property type="match status" value="1"/>
</dbReference>
<feature type="region of interest" description="Disordered" evidence="11">
    <location>
        <begin position="3670"/>
        <end position="3699"/>
    </location>
</feature>
<dbReference type="RefSeq" id="XP_032829499.1">
    <property type="nucleotide sequence ID" value="XM_032973608.1"/>
</dbReference>
<feature type="compositionally biased region" description="Gly residues" evidence="11">
    <location>
        <begin position="4591"/>
        <end position="4608"/>
    </location>
</feature>
<keyword evidence="10" id="KW-0175">Coiled coil</keyword>
<evidence type="ECO:0000256" key="6">
    <source>
        <dbReference type="ARBA" id="ARBA00022840"/>
    </source>
</evidence>
<dbReference type="GO" id="GO:0005654">
    <property type="term" value="C:nucleoplasm"/>
    <property type="evidence" value="ECO:0007669"/>
    <property type="project" value="UniProtKB-SubCell"/>
</dbReference>
<feature type="compositionally biased region" description="Basic and acidic residues" evidence="11">
    <location>
        <begin position="4977"/>
        <end position="5002"/>
    </location>
</feature>
<dbReference type="SUPFAM" id="SSF52540">
    <property type="entry name" value="P-loop containing nucleoside triphosphate hydrolases"/>
    <property type="match status" value="6"/>
</dbReference>
<feature type="compositionally biased region" description="Basic and acidic residues" evidence="11">
    <location>
        <begin position="5166"/>
        <end position="5185"/>
    </location>
</feature>
<dbReference type="InterPro" id="IPR027417">
    <property type="entry name" value="P-loop_NTPase"/>
</dbReference>
<evidence type="ECO:0000259" key="12">
    <source>
        <dbReference type="PROSITE" id="PS50234"/>
    </source>
</evidence>
<dbReference type="InterPro" id="IPR003593">
    <property type="entry name" value="AAA+_ATPase"/>
</dbReference>
<feature type="compositionally biased region" description="Acidic residues" evidence="11">
    <location>
        <begin position="4845"/>
        <end position="4858"/>
    </location>
</feature>
<feature type="compositionally biased region" description="Acidic residues" evidence="11">
    <location>
        <begin position="4756"/>
        <end position="4765"/>
    </location>
</feature>
<feature type="region of interest" description="Disordered" evidence="11">
    <location>
        <begin position="4726"/>
        <end position="5367"/>
    </location>
</feature>
<dbReference type="CTD" id="23195"/>
<feature type="compositionally biased region" description="Acidic residues" evidence="11">
    <location>
        <begin position="4807"/>
        <end position="4821"/>
    </location>
</feature>
<dbReference type="FunFam" id="3.40.50.300:FF:000142">
    <property type="entry name" value="Midasin"/>
    <property type="match status" value="1"/>
</dbReference>
<feature type="coiled-coil region" evidence="10">
    <location>
        <begin position="4173"/>
        <end position="4200"/>
    </location>
</feature>
<dbReference type="FunFam" id="3.40.50.300:FF:000582">
    <property type="entry name" value="Midasin"/>
    <property type="match status" value="1"/>
</dbReference>
<organism evidence="13 14">
    <name type="scientific">Petromyzon marinus</name>
    <name type="common">Sea lamprey</name>
    <dbReference type="NCBI Taxonomy" id="7757"/>
    <lineage>
        <taxon>Eukaryota</taxon>
        <taxon>Metazoa</taxon>
        <taxon>Chordata</taxon>
        <taxon>Craniata</taxon>
        <taxon>Vertebrata</taxon>
        <taxon>Cyclostomata</taxon>
        <taxon>Hyperoartia</taxon>
        <taxon>Petromyzontiformes</taxon>
        <taxon>Petromyzontidae</taxon>
        <taxon>Petromyzon</taxon>
    </lineage>
</organism>
<dbReference type="Pfam" id="PF00092">
    <property type="entry name" value="VWA"/>
    <property type="match status" value="1"/>
</dbReference>
<dbReference type="InterPro" id="IPR011704">
    <property type="entry name" value="ATPase_dyneun-rel_AAA"/>
</dbReference>
<evidence type="ECO:0000256" key="9">
    <source>
        <dbReference type="PIRNR" id="PIRNR010340"/>
    </source>
</evidence>
<dbReference type="InterPro" id="IPR012099">
    <property type="entry name" value="Midasin"/>
</dbReference>
<evidence type="ECO:0000256" key="5">
    <source>
        <dbReference type="ARBA" id="ARBA00022741"/>
    </source>
</evidence>
<dbReference type="FunFam" id="3.40.50.410:FF:000028">
    <property type="entry name" value="Midasin"/>
    <property type="match status" value="1"/>
</dbReference>
<keyword evidence="7 9" id="KW-0143">Chaperone</keyword>
<accession>A0AAJ7U5F5</accession>
<dbReference type="FunFam" id="3.40.50.300:FF:000764">
    <property type="entry name" value="Midasin"/>
    <property type="match status" value="1"/>
</dbReference>
<dbReference type="GO" id="GO:0016887">
    <property type="term" value="F:ATP hydrolysis activity"/>
    <property type="evidence" value="ECO:0007669"/>
    <property type="project" value="InterPro"/>
</dbReference>
<keyword evidence="8 9" id="KW-0539">Nucleus</keyword>
<protein>
    <recommendedName>
        <fullName evidence="4 9">Midasin</fullName>
    </recommendedName>
</protein>
<sequence length="5699" mass="621611">MDLVAVPMDAVLRLASVSDQCRAGLGHLAGRPQQQAWSPSERGALLDTLSALLLEPDSTLHVARALRPLLPVLLERLGEESERRGEESEQETRESKASNRWMGFHERFCVALGKLLPLSPDAVQFAERYFKTAPPAFVRLGHGGAAPAKEKGKRKRSKLIPLADLMEASYRLLKGCHTVLSDQWDWSVCVPLLQDPDSRVRWYTANCLALLCAMSDRQRMQFLCRVLSEDELISHRIALMEESAAEVAEGALTLVASDCPLWSRGVLPQGPRASTGSEFLSSDLSERVVPVCGVVLPRSGHREGTAGQTPCPLVPVPSTCALLRALASAVASRRAALIEGPVGCGKTALVERLAALTGRTAPPGLLTVQLGDQTDSRTLLGMYRCTDVPGEFTWRAGALTQAVSRGDWILLEDIDYAPLDVISVLIPLLESGVLSVPGRGDCVRAAPGFQLFATRRLHGATLRRHALGSHDTLLDKACTRVRVECMARPELKEVLMSRFSLPSPAAERLLLIYCQLTGDEVDSCAGTEGPQMTPAQPRRLNMEGRVISLRDLLKWCQRVAHLFKGTAEANALCIFQEALDCFCAVLSQPENRQMLAEIIGFQLNIIREKVEFFCRHYKPEIVVTETTVTVGRATLPRQLREAVTLTRDAATFAATRPSAVLLEQVVVCVAREEPVLLVGETGTGKTSTVQHLATSLGRTLRVINMNQQSDTADLLGGYKPVDARRLVKPLREAFEELFVRSFSSRQNSTFLGHLQTCVRQKRWSDLVRLMLHVQAKACGRNGEHGDGTALHAQWEALGLRLAQIQRQMKVAEKTLLFSFVEGSLAQAVRAGDWVLLDEINLASAETLECLSGLLEGSRGSLVLLDRGDTEPISRHPDFRLFACMNPATDVGKRDLPPGIRNRFTELYVDEIEDTGDLGILISDYLKGLNVTRPTIQGIISFYLAVRKVARESLVDSTGHRPHFSLRTLCRALQYAARNPCGNLARSLYEGFCLSFLTQLDRGSHPVVENLVCKHVVGTRIVKALLKQPLPDPCPGKFVQVEGYWLPLGDKEVALDPSYILTASVRQNLKDIARVVAAGRHPVLLQGETSVGKTSLVRWLAGATGNACVRINNHEHTDLQEYLGSYVSDRDGRLVFREGLLITAMRRGHWIVLDELNLAPTDVLEALNRLLDDNRELLVAETQEVVRAHPRFTLFATQNPPGLYGGRKVLSRAFRNRFVELHFDELPSSELQTILHQRCHLPPSYCAKLAAVMADLQAHRRGSSVFAGKHGFITLRDLFRWAERYRLAEHGDKTYDWQLHLANDGYMLLAGRVRKEEEASVIRSVLEKNFKRKINPAQLFSLESLRQMLDARASVGGRGPELPEEFRHVVWTSGMRRLAVLLGRALRFKEPVLLVGETGCGKTTLCQIFAALAGQKLHTVNCHLHMETSDFLGGLRPVRHQTSAQEGDSQRLFEWHDGPLVLAMRNNGAFLMDEISLADDSVLERLNSVLEVEKSLLLAEKGSGEDGEEVELVMAGETFCILATMNPGGDFGKKELSPALRNRFTEIWCPQTSERDDMMQIVRHNLAPSLSPGSPLAQGVDVAASMLDFIAWLSSQDFGRRCVVSARDLLAWALFVNAASGARGDEGAGAREPLDVPCAFAHGACLVYVDAIGSGTTAGSSDVVAEARASCLCFLRKLLCAAGATLGPAALTLLAPGEGEQRAKEQLGPRWSSGSFGVPPFHIPTGPLGPSSRLPDYALDASTTARNAQRVLRALQLGKPVLLEGSPGVGKTSLVAAVARAAGHELVRINLSEQTDVTDLFGTDLPVEGGQGGQFAWRDGPLLAALKAGHWVVLDELNLASQSVLEGLNACFDHRAEVFVPELGMTFHVQRDSTRIFGCQNPLRQGGGRKGLPRSFLNRFTQVYVDEMSGGDMEFIANAMFPNIGSHIVAKMVEFNNKMVQAVTAERRWGQRGGPWEFNLRDVFRWCQLLEADQDPGRYSPGRHVALVYADRMRSAEDRDKVYELYREVFTEEEDLLEESLHLHVTPALVQAGFSCLRRHSRGVPGSGVGALAGPHALQLLPGCVPRLSPLLRCVERGWMVLLVGPAGAGKSALLSSLATLAGRRLRVMAVNSDMDTTELLGGFEQVDARRPWLALLADARDAVASLARAALPASSQHAERLLRLRTSLLAIGGGATPEVTVSDVETLHSILGEVELVNGDHRALSATVLSDLRERLGNFQRRFCSSPLSTAAGSRAGGAGSAGEVGGGGGAFEWVDGVLVEALRAGDWLLMDNVNFCSPSVLDRLNALLEPGGVLTISERGVIDGTVPTIVPHPDFRLFLSMDPVHGEISRAMRNRGVEIFLPVVAMPPEPGPEPTAAVDTEMAMDVEVPAERCAGTGEGGEPQGRAATPCLAGGGGEAAERARIAEMDLKLMLLGLGVVADSLASQLIALHRQMGSSLLGGCPLSQLLQAAALLVQQLHRGQGLHSAFVSACADVYASTQPSPSTRQWALETVEAHAAHVTCDEPQLLAPGRYPEPVPSVASLARDASLCTVRRDGALLLHCLAAAGQRGYALTLGDLRRSIGVVGLPNDQPGVPTAAPSTPPTDNSALLPFAARLVAERASPQDWLLRVRWLNDLANGDAINAGQVGTVLRAASEALDSVSKTGLVSRIVACQQHLAQQAGDSSSLADFPLDIRWNLQYLEVVSNRARRAGLDPCPAQLFSLANRMSLLLERRAKSYVESLALESGLRTFKDLNSSVLKTSYALSKGALGSESLPHPAVAFVFPFLSLWDDWLGRWASGGKEEVSDEDLTKLLQSVRRRDWFWEACEVTSCEQGMLGMLALHWHWLRKAGCGDEALLPSGCPAELKTMVSALDQHLGRPDARHSALSRMRKSLGWPLPFKQREAVEVALGLSEAWNRLCTPLAHAPRSPEEALIALTRLRAVCDRAGPAHGDGVRSALTRVWEQLLLLQHGGAEVGAEALRELTSSWTTLKQGVLERALEAGDTGVPGDAADDAALLALESRVQLWPVLEQLALRSQCRLVAALLNVPTSDSVGEEPPWGAGEDVRHLVSFSSRFTPSCPRQLGLLRGLLGLPSRQVLPSVRWDLLLAALSQLWCNTAASRPELWLGWKSRTDLQDSPKSTQSLSPAFGEILKGPGVLSCAALSGCLFRILGNDGHWSPQEDPAGHVTLGAWQQRTQQLEVVGRVAWCNMSSAALPDFTEGDRRLLRSVLRVLLSRAAESLGPASEPTATALGDRGEASAGDEERLADAAARCLRGASALPADVAELLEDCVASLGDSCSRDAPGGGQKELLHRAELWAKLGLVAVLTWRPRTHFDPMVKRAQKLRHTEEELHELESEWRARETLSHIVSGRDLRVDSHCHPRIRFVQQRMEVLRTRVHELSKKQAHRPEPRAYERLSRDVAHFVSSICQPQRALRLLARITESLSRPAETASASASLLREEAAWQTSLERFRARLAEGYAGFPDVVTPLLCGVAQLQHGVRLAATELRRVGAADRSAASLVPSLVSCLAKLPSVSAEFPSFLAHADALSRRDASRAVADALGRAGEGGAGVVGAGGEGSEVARRATERLVVLALLFLRNHMRLRGEMDAASLGLLQHLLQVVVNAFDDQERRAAERAQQQASVFRYRSQGHGSGLSPEEQEERDFRRRFPQHDQDFADLTATLSLDGCGEAAPRPNGTDGGDDDAGDGGDGGSPLVSEECSRVAVLVHAEAFRGLTHTAWYRPSGATAHPPPDHMATFAAAYQLAGTVMAQAYPVVDASLERDTMCAHLLMSKLIRDNVAESPGGPDVVESSRAHYDFYHSPNAAQALQCLLPLKAFTVRVSQLLDEWPEHPTLSQLVIVMTRILGFSLSSPLSKFLYGLELLLAKAQDWESNASRSVSLRPHLDAITQLIIQFRKLELSCWAQCLDNVASRCAEKTNVSWFSLHQLVENGVSAEDSPLASVASTLQAFMEGATLGEFPCRLDLLLSFHCQAVHLPPSASREALLGLLWNLHQYYSQFSESVHSALAQKRKAIEKELKDFVKICRWNDASFWAMKEAVNKTHRTLFRFSRKFEEALSEPCRPALTEPGPAVAADAAQSHDSVAVVTLLRNQRSWVSPSLQDVAPGDEDSPQESLQGRLPVLSARTWKFCKKLRRESSLPDLIQGLDQFTGEVASSVREMQVLSVNPASDKDKQRSEAKQIQQQKQRALAELFRLLRRAGLSYRKGLTVARISSDDEWMSLPPVDVPTALRDAPLGESLKGMVEHVERSWTDCQRYFYRSVARRCSLRTVLTAPSKDMGPGNLDRCRGFSEHLLQMLVAHRKQLTTLTEQHMALRQLIRAMEKVGGGPAAGEAVAAVAPPVEEARRRASGLLRVSAQALTVLEQTRLVLRCCPQHDHGSGDAESGAPGGQAWGVPSPVAPSRLPPAASLVRDSAAWVAAERLVSRLLGEVAAVKSAAAAVAAVAAAPGHIVGPTATHVLTWEEVDRCGAGLTTLGSVTSQMGDLQRLFTPPGEQCSSAEQRSPVADSIAFVREEVQRELADFTTWRTQTLSLQSAADGDLADAASQALVDVFSADVEGAITAVLCAVQTLVARAKEDREEQKRADGVKGGDAGGELGDGGGTGGGDGESEEGAEPPLRVDHISAALEGRLWADVRSLALPRVLALASQLLQRILKPGVGAQAALRCRRRLSRALPLLGAYADLASFYLVASVASHRALAKLLCVLLGLFTELVHKGFCQPAELTEGEAGEGSGKFQDVEGGGIGAGEGVKDVSDQIENEDQVEDTFQRDQQHEEEPEQQSELNDEENAIEMSEDFQGKLHNGELGDSDDEGKSDEEEKEELDKQMGNLGEGPSETLDERMWGDNEEGDEDGDEGQQEESGPGMDEEESELVAQGDNEESGENKRKDDKKREQQQGEEEEGMDEGEEGEEKKKINEQKDERDFDENESDPYQNQQKPCDPEPLELPDDLALDKDQEGEEGGDQSEEDESGDNPLEIEERPMELDKEKDSGKGTEEGEAGERQEEEASADAGTQQAEEEEEEEKEQGAEDSEKEAMENEANSDEVKEEDEEGEGGEERGEGAEASGETEEGDADEDKKQGEEADKEDERREETTAGTSDRGMEPKGEEEGEEDEEAAEERAERATDGEAADGSLQSELALERAGSTAQEEQGKEEYGTGAAESCEAEGHESDRVAPLASRRDTRDNTQSYKRKPGETNERRTLGDREHDSRANKRLKTVDAEERTERQGDAEEKARDEDAELYQHMPEPSGQHDRVTFDAATLEQQELSRAVTDGAEQQEDEGTDDAATDEVPPPDEADDAVDEELRAVEAKEMTAQDKPASCSVPGKESAEPSSELEGATKEDGDVEMTEIEPGSGPTERSRESTFHTSLTALTETDPQSVEVIRQQLEQQLEVWRHPTDERLEEARVASEAWQRYIHLTSPLAQQLCEHLRLILEPTQAAKLRGDFRTGKRLNMRKVIPYVASGFRKDKIWLRRTQPSKRRYQVCVAVDDSSSMLDNHSKQLAFESLAVIGNALSLLEVGQIAVCSFGETMRLLHPFHEPFTEQGGAAVLRSCTFQQKKTHIAQFLEEVTRMFLSARQNQQSGIKGALETSQLLLVVSDGRGLFLEGKQRVQAAIRAARDAGVFLIFVALDNPDSKDSLLDIKVPIFGGPGTLPEIRSYMDEFPFPFYVVLRDVNALPETLSDALRQWFELVTASDH</sequence>
<feature type="region of interest" description="Disordered" evidence="11">
    <location>
        <begin position="3616"/>
        <end position="3648"/>
    </location>
</feature>
<dbReference type="GO" id="GO:0030687">
    <property type="term" value="C:preribosome, large subunit precursor"/>
    <property type="evidence" value="ECO:0007669"/>
    <property type="project" value="TreeGrafter"/>
</dbReference>
<dbReference type="Gene3D" id="3.40.50.410">
    <property type="entry name" value="von Willebrand factor, type A domain"/>
    <property type="match status" value="1"/>
</dbReference>
<dbReference type="GO" id="GO:0000055">
    <property type="term" value="P:ribosomal large subunit export from nucleus"/>
    <property type="evidence" value="ECO:0007669"/>
    <property type="project" value="TreeGrafter"/>
</dbReference>
<feature type="domain" description="VWFA" evidence="12">
    <location>
        <begin position="5485"/>
        <end position="5687"/>
    </location>
</feature>
<feature type="region of interest" description="Disordered" evidence="11">
    <location>
        <begin position="4577"/>
        <end position="4616"/>
    </location>
</feature>
<dbReference type="PANTHER" id="PTHR48103">
    <property type="entry name" value="MIDASIN-RELATED"/>
    <property type="match status" value="1"/>
</dbReference>
<dbReference type="KEGG" id="pmrn:116953421"/>
<feature type="compositionally biased region" description="Basic and acidic residues" evidence="11">
    <location>
        <begin position="4882"/>
        <end position="4895"/>
    </location>
</feature>
<evidence type="ECO:0000256" key="4">
    <source>
        <dbReference type="ARBA" id="ARBA00017143"/>
    </source>
</evidence>
<dbReference type="FunFam" id="3.40.50.300:FF:000956">
    <property type="entry name" value="Midasin"/>
    <property type="match status" value="1"/>
</dbReference>
<dbReference type="GO" id="GO:0000027">
    <property type="term" value="P:ribosomal large subunit assembly"/>
    <property type="evidence" value="ECO:0007669"/>
    <property type="project" value="InterPro"/>
</dbReference>
<dbReference type="InterPro" id="IPR041190">
    <property type="entry name" value="Midasin_AAA_lid_5"/>
</dbReference>
<dbReference type="Pfam" id="PF17865">
    <property type="entry name" value="AAA_lid_5"/>
    <property type="match status" value="1"/>
</dbReference>
<keyword evidence="6 9" id="KW-0067">ATP-binding</keyword>
<comment type="similarity">
    <text evidence="3 9">Belongs to the midasin family.</text>
</comment>
<feature type="compositionally biased region" description="Acidic residues" evidence="11">
    <location>
        <begin position="5277"/>
        <end position="5303"/>
    </location>
</feature>
<keyword evidence="13" id="KW-1185">Reference proteome</keyword>
<dbReference type="SMART" id="SM00327">
    <property type="entry name" value="VWA"/>
    <property type="match status" value="1"/>
</dbReference>
<dbReference type="InterPro" id="IPR040848">
    <property type="entry name" value="AAA_lid_7"/>
</dbReference>
<reference evidence="14" key="1">
    <citation type="submission" date="2025-08" db="UniProtKB">
        <authorList>
            <consortium name="RefSeq"/>
        </authorList>
    </citation>
    <scope>IDENTIFICATION</scope>
    <source>
        <tissue evidence="14">Sperm</tissue>
    </source>
</reference>
<feature type="compositionally biased region" description="Basic and acidic residues" evidence="11">
    <location>
        <begin position="5193"/>
        <end position="5237"/>
    </location>
</feature>
<comment type="function">
    <text evidence="9">Nuclear chaperone required for maturation and nuclear export of pre-60S ribosome subunits.</text>
</comment>
<evidence type="ECO:0000256" key="8">
    <source>
        <dbReference type="ARBA" id="ARBA00023242"/>
    </source>
</evidence>
<proteinExistence type="inferred from homology"/>
<evidence type="ECO:0000256" key="2">
    <source>
        <dbReference type="ARBA" id="ARBA00004642"/>
    </source>
</evidence>
<feature type="compositionally biased region" description="Basic and acidic residues" evidence="11">
    <location>
        <begin position="5304"/>
        <end position="5316"/>
    </location>
</feature>
<comment type="subcellular location">
    <subcellularLocation>
        <location evidence="1">Nucleus</location>
        <location evidence="1">Nucleolus</location>
    </subcellularLocation>
    <subcellularLocation>
        <location evidence="2">Nucleus</location>
        <location evidence="2">Nucleoplasm</location>
    </subcellularLocation>
</comment>
<feature type="compositionally biased region" description="Acidic residues" evidence="11">
    <location>
        <begin position="4896"/>
        <end position="4909"/>
    </location>
</feature>
<dbReference type="PIRSF" id="PIRSF010340">
    <property type="entry name" value="Midasin"/>
    <property type="match status" value="1"/>
</dbReference>
<dbReference type="Pfam" id="PF07728">
    <property type="entry name" value="AAA_5"/>
    <property type="match status" value="8"/>
</dbReference>
<feature type="compositionally biased region" description="Acidic residues" evidence="11">
    <location>
        <begin position="4865"/>
        <end position="4881"/>
    </location>
</feature>
<dbReference type="Proteomes" id="UP001318040">
    <property type="component" value="Chromosome 51"/>
</dbReference>
<dbReference type="Gene3D" id="3.40.50.300">
    <property type="entry name" value="P-loop containing nucleotide triphosphate hydrolases"/>
    <property type="match status" value="6"/>
</dbReference>
<dbReference type="GO" id="GO:0005730">
    <property type="term" value="C:nucleolus"/>
    <property type="evidence" value="ECO:0007669"/>
    <property type="project" value="UniProtKB-SubCell"/>
</dbReference>
<dbReference type="CDD" id="cd00009">
    <property type="entry name" value="AAA"/>
    <property type="match status" value="3"/>
</dbReference>
<dbReference type="SUPFAM" id="SSF53300">
    <property type="entry name" value="vWA-like"/>
    <property type="match status" value="1"/>
</dbReference>
<dbReference type="FunFam" id="3.40.50.300:FF:000919">
    <property type="entry name" value="Midasin"/>
    <property type="match status" value="1"/>
</dbReference>
<feature type="compositionally biased region" description="Acidic residues" evidence="11">
    <location>
        <begin position="4942"/>
        <end position="4971"/>
    </location>
</feature>
<name>A0AAJ7U5F5_PETMA</name>